<dbReference type="Pfam" id="PF01035">
    <property type="entry name" value="DNA_binding_1"/>
    <property type="match status" value="1"/>
</dbReference>
<dbReference type="CDD" id="cd06445">
    <property type="entry name" value="ATase"/>
    <property type="match status" value="1"/>
</dbReference>
<feature type="domain" description="Methylated-DNA-[protein]-cysteine S-methyltransferase DNA binding" evidence="12">
    <location>
        <begin position="75"/>
        <end position="153"/>
    </location>
</feature>
<evidence type="ECO:0000256" key="6">
    <source>
        <dbReference type="ARBA" id="ARBA00022679"/>
    </source>
</evidence>
<keyword evidence="6 13" id="KW-0808">Transferase</keyword>
<dbReference type="Proteomes" id="UP000053766">
    <property type="component" value="Unassembled WGS sequence"/>
</dbReference>
<dbReference type="EC" id="2.1.1.63" evidence="3"/>
<dbReference type="GO" id="GO:0003908">
    <property type="term" value="F:methylated-DNA-[protein]-cysteine S-methyltransferase activity"/>
    <property type="evidence" value="ECO:0007669"/>
    <property type="project" value="UniProtKB-EC"/>
</dbReference>
<evidence type="ECO:0000256" key="10">
    <source>
        <dbReference type="ARBA" id="ARBA00031621"/>
    </source>
</evidence>
<proteinExistence type="inferred from homology"/>
<evidence type="ECO:0000256" key="3">
    <source>
        <dbReference type="ARBA" id="ARBA00011918"/>
    </source>
</evidence>
<accession>A0A0D8XZH8</accession>
<dbReference type="InterPro" id="IPR014048">
    <property type="entry name" value="MethylDNA_cys_MeTrfase_DNA-bd"/>
</dbReference>
<reference evidence="13 14" key="1">
    <citation type="submission" date="2013-11" db="EMBL/GenBank/DDBJ databases">
        <title>Draft genome of the bovine lungworm Dictyocaulus viviparus.</title>
        <authorList>
            <person name="Mitreva M."/>
        </authorList>
    </citation>
    <scope>NUCLEOTIDE SEQUENCE [LARGE SCALE GENOMIC DNA]</scope>
    <source>
        <strain evidence="13 14">HannoverDv2000</strain>
    </source>
</reference>
<dbReference type="NCBIfam" id="TIGR00589">
    <property type="entry name" value="ogt"/>
    <property type="match status" value="1"/>
</dbReference>
<dbReference type="EMBL" id="KN716221">
    <property type="protein sequence ID" value="KJH49870.1"/>
    <property type="molecule type" value="Genomic_DNA"/>
</dbReference>
<dbReference type="PANTHER" id="PTHR10815:SF13">
    <property type="entry name" value="METHYLATED-DNA--PROTEIN-CYSTEINE METHYLTRANSFERASE"/>
    <property type="match status" value="1"/>
</dbReference>
<evidence type="ECO:0000256" key="7">
    <source>
        <dbReference type="ARBA" id="ARBA00022763"/>
    </source>
</evidence>
<dbReference type="InterPro" id="IPR036217">
    <property type="entry name" value="MethylDNA_cys_MeTrfase_DNAb"/>
</dbReference>
<comment type="catalytic activity">
    <reaction evidence="1">
        <text>a 4-O-methyl-thymidine in DNA + L-cysteinyl-[protein] = a thymidine in DNA + S-methyl-L-cysteinyl-[protein]</text>
        <dbReference type="Rhea" id="RHEA:53428"/>
        <dbReference type="Rhea" id="RHEA-COMP:10131"/>
        <dbReference type="Rhea" id="RHEA-COMP:10132"/>
        <dbReference type="Rhea" id="RHEA-COMP:13555"/>
        <dbReference type="Rhea" id="RHEA-COMP:13556"/>
        <dbReference type="ChEBI" id="CHEBI:29950"/>
        <dbReference type="ChEBI" id="CHEBI:82612"/>
        <dbReference type="ChEBI" id="CHEBI:137386"/>
        <dbReference type="ChEBI" id="CHEBI:137387"/>
        <dbReference type="EC" id="2.1.1.63"/>
    </reaction>
</comment>
<dbReference type="OrthoDB" id="1907495at2759"/>
<evidence type="ECO:0000313" key="14">
    <source>
        <dbReference type="Proteomes" id="UP000053766"/>
    </source>
</evidence>
<evidence type="ECO:0000256" key="5">
    <source>
        <dbReference type="ARBA" id="ARBA00022603"/>
    </source>
</evidence>
<evidence type="ECO:0000256" key="9">
    <source>
        <dbReference type="ARBA" id="ARBA00030795"/>
    </source>
</evidence>
<comment type="similarity">
    <text evidence="2">Belongs to the MGMT family.</text>
</comment>
<dbReference type="GO" id="GO:0032259">
    <property type="term" value="P:methylation"/>
    <property type="evidence" value="ECO:0007669"/>
    <property type="project" value="UniProtKB-KW"/>
</dbReference>
<dbReference type="SUPFAM" id="SSF46767">
    <property type="entry name" value="Methylated DNA-protein cysteine methyltransferase, C-terminal domain"/>
    <property type="match status" value="1"/>
</dbReference>
<evidence type="ECO:0000256" key="4">
    <source>
        <dbReference type="ARBA" id="ARBA00015377"/>
    </source>
</evidence>
<evidence type="ECO:0000256" key="8">
    <source>
        <dbReference type="ARBA" id="ARBA00023204"/>
    </source>
</evidence>
<dbReference type="PROSITE" id="PS00374">
    <property type="entry name" value="MGMT"/>
    <property type="match status" value="1"/>
</dbReference>
<dbReference type="GO" id="GO:0006281">
    <property type="term" value="P:DNA repair"/>
    <property type="evidence" value="ECO:0007669"/>
    <property type="project" value="UniProtKB-KW"/>
</dbReference>
<evidence type="ECO:0000313" key="13">
    <source>
        <dbReference type="EMBL" id="KJH49870.1"/>
    </source>
</evidence>
<keyword evidence="7" id="KW-0227">DNA damage</keyword>
<reference evidence="14" key="2">
    <citation type="journal article" date="2016" name="Sci. Rep.">
        <title>Dictyocaulus viviparus genome, variome and transcriptome elucidate lungworm biology and support future intervention.</title>
        <authorList>
            <person name="McNulty S.N."/>
            <person name="Strube C."/>
            <person name="Rosa B.A."/>
            <person name="Martin J.C."/>
            <person name="Tyagi R."/>
            <person name="Choi Y.J."/>
            <person name="Wang Q."/>
            <person name="Hallsworth Pepin K."/>
            <person name="Zhang X."/>
            <person name="Ozersky P."/>
            <person name="Wilson R.K."/>
            <person name="Sternberg P.W."/>
            <person name="Gasser R.B."/>
            <person name="Mitreva M."/>
        </authorList>
    </citation>
    <scope>NUCLEOTIDE SEQUENCE [LARGE SCALE GENOMIC DNA]</scope>
    <source>
        <strain evidence="14">HannoverDv2000</strain>
    </source>
</reference>
<sequence length="154" mass="17132">MKVLLAEIDSQLCALSFIIPANKLSAIKDLSRLYPSIEFNQGEISNARNVLRVLSGETVEDIPISKFVFERCSVFRKNVYTELLRIPRGTTKTYSEVACLVGRPTASRAVARACSENVLAVIIPCHRVVALDGSLCGYKWGIDIKRQLLNMESK</sequence>
<evidence type="ECO:0000256" key="11">
    <source>
        <dbReference type="ARBA" id="ARBA00049348"/>
    </source>
</evidence>
<dbReference type="FunFam" id="1.10.10.10:FF:000214">
    <property type="entry name" value="Methylated-DNA--protein-cysteine methyltransferase"/>
    <property type="match status" value="1"/>
</dbReference>
<keyword evidence="5 13" id="KW-0489">Methyltransferase</keyword>
<gene>
    <name evidence="13" type="ORF">DICVIV_03981</name>
</gene>
<name>A0A0D8XZH8_DICVI</name>
<evidence type="ECO:0000259" key="12">
    <source>
        <dbReference type="Pfam" id="PF01035"/>
    </source>
</evidence>
<comment type="catalytic activity">
    <reaction evidence="11">
        <text>a 6-O-methyl-2'-deoxyguanosine in DNA + L-cysteinyl-[protein] = S-methyl-L-cysteinyl-[protein] + a 2'-deoxyguanosine in DNA</text>
        <dbReference type="Rhea" id="RHEA:24000"/>
        <dbReference type="Rhea" id="RHEA-COMP:10131"/>
        <dbReference type="Rhea" id="RHEA-COMP:10132"/>
        <dbReference type="Rhea" id="RHEA-COMP:11367"/>
        <dbReference type="Rhea" id="RHEA-COMP:11368"/>
        <dbReference type="ChEBI" id="CHEBI:29950"/>
        <dbReference type="ChEBI" id="CHEBI:82612"/>
        <dbReference type="ChEBI" id="CHEBI:85445"/>
        <dbReference type="ChEBI" id="CHEBI:85448"/>
        <dbReference type="EC" id="2.1.1.63"/>
    </reaction>
</comment>
<evidence type="ECO:0000256" key="1">
    <source>
        <dbReference type="ARBA" id="ARBA00001286"/>
    </source>
</evidence>
<dbReference type="AlphaFoldDB" id="A0A0D8XZH8"/>
<dbReference type="Gene3D" id="1.10.10.10">
    <property type="entry name" value="Winged helix-like DNA-binding domain superfamily/Winged helix DNA-binding domain"/>
    <property type="match status" value="1"/>
</dbReference>
<dbReference type="InterPro" id="IPR036388">
    <property type="entry name" value="WH-like_DNA-bd_sf"/>
</dbReference>
<evidence type="ECO:0000256" key="2">
    <source>
        <dbReference type="ARBA" id="ARBA00008711"/>
    </source>
</evidence>
<protein>
    <recommendedName>
        <fullName evidence="4">Methylated-DNA--protein-cysteine methyltransferase</fullName>
        <ecNumber evidence="3">2.1.1.63</ecNumber>
    </recommendedName>
    <alternativeName>
        <fullName evidence="9">6-O-methylguanine-DNA methyltransferase</fullName>
    </alternativeName>
    <alternativeName>
        <fullName evidence="10">O-6-methylguanine-DNA-alkyltransferase</fullName>
    </alternativeName>
</protein>
<keyword evidence="14" id="KW-1185">Reference proteome</keyword>
<organism evidence="13 14">
    <name type="scientific">Dictyocaulus viviparus</name>
    <name type="common">Bovine lungworm</name>
    <dbReference type="NCBI Taxonomy" id="29172"/>
    <lineage>
        <taxon>Eukaryota</taxon>
        <taxon>Metazoa</taxon>
        <taxon>Ecdysozoa</taxon>
        <taxon>Nematoda</taxon>
        <taxon>Chromadorea</taxon>
        <taxon>Rhabditida</taxon>
        <taxon>Rhabditina</taxon>
        <taxon>Rhabditomorpha</taxon>
        <taxon>Strongyloidea</taxon>
        <taxon>Metastrongylidae</taxon>
        <taxon>Dictyocaulus</taxon>
    </lineage>
</organism>
<dbReference type="STRING" id="29172.A0A0D8XZH8"/>
<keyword evidence="8" id="KW-0234">DNA repair</keyword>
<dbReference type="PANTHER" id="PTHR10815">
    <property type="entry name" value="METHYLATED-DNA--PROTEIN-CYSTEINE METHYLTRANSFERASE"/>
    <property type="match status" value="1"/>
</dbReference>
<dbReference type="InterPro" id="IPR001497">
    <property type="entry name" value="MethylDNA_cys_MeTrfase_AS"/>
</dbReference>